<sequence>MKILDSLLPRFDFSERHAIIIRGQASDSLNAAEAYRLQDDPFVRWVIRLRELPGRALNRLTAPPLDRDNFTPLGRTEHALAFGLVGAFWRADYGLRTIPSPDAFMAVQQGDLCKLALGFTAIPLDETTCRLTTETRVLCLSDEARRRFTPYWFLIRPVSGLLRRRMLRGIRRTVENAS</sequence>
<proteinExistence type="predicted"/>
<evidence type="ECO:0008006" key="3">
    <source>
        <dbReference type="Google" id="ProtNLM"/>
    </source>
</evidence>
<comment type="caution">
    <text evidence="1">The sequence shown here is derived from an EMBL/GenBank/DDBJ whole genome shotgun (WGS) entry which is preliminary data.</text>
</comment>
<gene>
    <name evidence="1" type="ORF">OQ252_07275</name>
</gene>
<protein>
    <recommendedName>
        <fullName evidence="3">DUF2867 domain-containing protein</fullName>
    </recommendedName>
</protein>
<accession>A0ABT3Q7B9</accession>
<dbReference type="Proteomes" id="UP001526446">
    <property type="component" value="Unassembled WGS sequence"/>
</dbReference>
<reference evidence="1 2" key="1">
    <citation type="submission" date="2022-11" db="EMBL/GenBank/DDBJ databases">
        <title>Genome sequencing of Acetobacter type strain.</title>
        <authorList>
            <person name="Heo J."/>
            <person name="Lee D."/>
            <person name="Han B.-H."/>
            <person name="Hong S.-B."/>
            <person name="Kwon S.-W."/>
        </authorList>
    </citation>
    <scope>NUCLEOTIDE SEQUENCE [LARGE SCALE GENOMIC DNA]</scope>
    <source>
        <strain evidence="1 2">KACC 21251</strain>
    </source>
</reference>
<name>A0ABT3Q7B9_9PROT</name>
<organism evidence="1 2">
    <name type="scientific">Acetobacter farinalis</name>
    <dbReference type="NCBI Taxonomy" id="1260984"/>
    <lineage>
        <taxon>Bacteria</taxon>
        <taxon>Pseudomonadati</taxon>
        <taxon>Pseudomonadota</taxon>
        <taxon>Alphaproteobacteria</taxon>
        <taxon>Acetobacterales</taxon>
        <taxon>Acetobacteraceae</taxon>
        <taxon>Acetobacter</taxon>
    </lineage>
</organism>
<evidence type="ECO:0000313" key="1">
    <source>
        <dbReference type="EMBL" id="MCX2561198.1"/>
    </source>
</evidence>
<dbReference type="EMBL" id="JAPIUX010000005">
    <property type="protein sequence ID" value="MCX2561198.1"/>
    <property type="molecule type" value="Genomic_DNA"/>
</dbReference>
<evidence type="ECO:0000313" key="2">
    <source>
        <dbReference type="Proteomes" id="UP001526446"/>
    </source>
</evidence>
<keyword evidence="2" id="KW-1185">Reference proteome</keyword>
<dbReference type="RefSeq" id="WP_166121616.1">
    <property type="nucleotide sequence ID" value="NZ_JAPIUX010000005.1"/>
</dbReference>